<dbReference type="EMBL" id="QKKF02019433">
    <property type="protein sequence ID" value="RZF40053.1"/>
    <property type="molecule type" value="Genomic_DNA"/>
</dbReference>
<dbReference type="FunCoup" id="A0A482X2W1">
    <property type="interactions" value="29"/>
</dbReference>
<name>A0A482X2W1_LAOST</name>
<evidence type="ECO:0000313" key="2">
    <source>
        <dbReference type="EMBL" id="RZF40053.1"/>
    </source>
</evidence>
<dbReference type="AlphaFoldDB" id="A0A482X2W1"/>
<dbReference type="InParanoid" id="A0A482X2W1"/>
<dbReference type="Pfam" id="PF02958">
    <property type="entry name" value="EcKL"/>
    <property type="match status" value="1"/>
</dbReference>
<dbReference type="InterPro" id="IPR015897">
    <property type="entry name" value="CHK_kinase-like"/>
</dbReference>
<protein>
    <recommendedName>
        <fullName evidence="1">CHK kinase-like domain-containing protein</fullName>
    </recommendedName>
</protein>
<dbReference type="Proteomes" id="UP000291343">
    <property type="component" value="Unassembled WGS sequence"/>
</dbReference>
<dbReference type="InterPro" id="IPR004119">
    <property type="entry name" value="EcKL"/>
</dbReference>
<evidence type="ECO:0000259" key="1">
    <source>
        <dbReference type="SMART" id="SM00587"/>
    </source>
</evidence>
<dbReference type="SUPFAM" id="SSF56112">
    <property type="entry name" value="Protein kinase-like (PK-like)"/>
    <property type="match status" value="1"/>
</dbReference>
<proteinExistence type="predicted"/>
<reference evidence="2 3" key="1">
    <citation type="journal article" date="2017" name="Gigascience">
        <title>Genome sequence of the small brown planthopper, Laodelphax striatellus.</title>
        <authorList>
            <person name="Zhu J."/>
            <person name="Jiang F."/>
            <person name="Wang X."/>
            <person name="Yang P."/>
            <person name="Bao Y."/>
            <person name="Zhao W."/>
            <person name="Wang W."/>
            <person name="Lu H."/>
            <person name="Wang Q."/>
            <person name="Cui N."/>
            <person name="Li J."/>
            <person name="Chen X."/>
            <person name="Luo L."/>
            <person name="Yu J."/>
            <person name="Kang L."/>
            <person name="Cui F."/>
        </authorList>
    </citation>
    <scope>NUCLEOTIDE SEQUENCE [LARGE SCALE GENOMIC DNA]</scope>
    <source>
        <strain evidence="2">Lst14</strain>
    </source>
</reference>
<dbReference type="PANTHER" id="PTHR11012">
    <property type="entry name" value="PROTEIN KINASE-LIKE DOMAIN-CONTAINING"/>
    <property type="match status" value="1"/>
</dbReference>
<dbReference type="OrthoDB" id="6630780at2759"/>
<comment type="caution">
    <text evidence="2">The sequence shown here is derived from an EMBL/GenBank/DDBJ whole genome shotgun (WGS) entry which is preliminary data.</text>
</comment>
<accession>A0A482X2W1</accession>
<dbReference type="SMART" id="SM00587">
    <property type="entry name" value="CHK"/>
    <property type="match status" value="1"/>
</dbReference>
<organism evidence="2 3">
    <name type="scientific">Laodelphax striatellus</name>
    <name type="common">Small brown planthopper</name>
    <name type="synonym">Delphax striatella</name>
    <dbReference type="NCBI Taxonomy" id="195883"/>
    <lineage>
        <taxon>Eukaryota</taxon>
        <taxon>Metazoa</taxon>
        <taxon>Ecdysozoa</taxon>
        <taxon>Arthropoda</taxon>
        <taxon>Hexapoda</taxon>
        <taxon>Insecta</taxon>
        <taxon>Pterygota</taxon>
        <taxon>Neoptera</taxon>
        <taxon>Paraneoptera</taxon>
        <taxon>Hemiptera</taxon>
        <taxon>Auchenorrhyncha</taxon>
        <taxon>Fulgoroidea</taxon>
        <taxon>Delphacidae</taxon>
        <taxon>Criomorphinae</taxon>
        <taxon>Laodelphax</taxon>
    </lineage>
</organism>
<dbReference type="InterPro" id="IPR011009">
    <property type="entry name" value="Kinase-like_dom_sf"/>
</dbReference>
<feature type="domain" description="CHK kinase-like" evidence="1">
    <location>
        <begin position="118"/>
        <end position="307"/>
    </location>
</feature>
<sequence>MSTVSLPDFLSEDLISEALECKRVLSVRVDRGASVGEHYLSTLLRLTVDYSEADGTHKTSNLIVKTFPESPMMLSYIKEFSLNEKEAIAYQKLLPPMEDLLGITLVPRSLKCRTYDLLILEDLKPLGFEMVDRISRMDFDHCKATLIALADFHAASFLLHQKNPNLFDDFSKEIMYVHSNTIMDSYVQDCFKTMSDLFEEFDNLRKYSPRLRKKAGENVWGRMADTVQFREGLNVLNHGDFWTSNLLFKHDDKGQILDTRFVDLQFCRWSSPACDLQVFFYTSVRNVSDIPQLTDIYLKRLNSRLPSQVQLTKENFEKEMRRTDSFGLNAAVTRLPICILDSNKNLSVDEVTTEGDTEDSPIEFSFVKSLKQPLLMETIPPFLDHLIDIGAL</sequence>
<keyword evidence="3" id="KW-1185">Reference proteome</keyword>
<evidence type="ECO:0000313" key="3">
    <source>
        <dbReference type="Proteomes" id="UP000291343"/>
    </source>
</evidence>
<dbReference type="Gene3D" id="3.90.1200.10">
    <property type="match status" value="1"/>
</dbReference>
<dbReference type="PANTHER" id="PTHR11012:SF56">
    <property type="entry name" value="CHK KINASE-LIKE DOMAIN-CONTAINING PROTEIN-RELATED"/>
    <property type="match status" value="1"/>
</dbReference>
<gene>
    <name evidence="2" type="ORF">LSTR_LSTR002456</name>
</gene>